<evidence type="ECO:0000256" key="5">
    <source>
        <dbReference type="ARBA" id="ARBA00022723"/>
    </source>
</evidence>
<evidence type="ECO:0000256" key="11">
    <source>
        <dbReference type="PIRSR" id="PIRSR000294-1"/>
    </source>
</evidence>
<dbReference type="AlphaFoldDB" id="D8IUL6"/>
<feature type="compositionally biased region" description="Basic and acidic residues" evidence="13">
    <location>
        <begin position="325"/>
        <end position="335"/>
    </location>
</feature>
<dbReference type="HOGENOM" id="CLU_034652_1_0_4"/>
<dbReference type="PANTHER" id="PTHR30600">
    <property type="entry name" value="CYTOCHROME C PEROXIDASE-RELATED"/>
    <property type="match status" value="1"/>
</dbReference>
<evidence type="ECO:0000256" key="10">
    <source>
        <dbReference type="ARBA" id="ARBA00023004"/>
    </source>
</evidence>
<keyword evidence="3 16" id="KW-0575">Peroxidase</keyword>
<sequence>MSCKPILSILLFAASAQFTSPASAAGPEPITPIQPAQVRNPAMVELGKQLFFDPRLSKSGFISCNSCHNLSMGGTDNLRSSIGHNWQQGPINSPTVLNAKFNAAQFWDGRAADLKAQAGGPVANPKEMAFSHALAVEVLQSIPGYVAAFKQAFGNQKLGMEEVTQAIAAFEETLVTPDSRFDKWLKGDRRALTRKEQEGYRLFKESGCIACHNGPAVGGNSFQKMGLVAPYQTSNPAQGRADVTGKEADRFHFKVPTLRNVELTYPYFHDGGAATLAEAVDTMARIQLGRQFSADENAKVVAFLKTLTGKQPRLQLPVLPPSSEKTLRPQPFDHP</sequence>
<dbReference type="InterPro" id="IPR036909">
    <property type="entry name" value="Cyt_c-like_dom_sf"/>
</dbReference>
<dbReference type="GO" id="GO:0042597">
    <property type="term" value="C:periplasmic space"/>
    <property type="evidence" value="ECO:0007669"/>
    <property type="project" value="UniProtKB-SubCell"/>
</dbReference>
<feature type="binding site" description="covalent" evidence="11">
    <location>
        <position position="64"/>
    </location>
    <ligand>
        <name>heme c</name>
        <dbReference type="ChEBI" id="CHEBI:61717"/>
        <label>1</label>
    </ligand>
</feature>
<evidence type="ECO:0000256" key="6">
    <source>
        <dbReference type="ARBA" id="ARBA00022729"/>
    </source>
</evidence>
<feature type="binding site" description="covalent" evidence="11">
    <location>
        <position position="208"/>
    </location>
    <ligand>
        <name>heme c</name>
        <dbReference type="ChEBI" id="CHEBI:61717"/>
        <label>2</label>
    </ligand>
</feature>
<dbReference type="GO" id="GO:0004130">
    <property type="term" value="F:cytochrome-c peroxidase activity"/>
    <property type="evidence" value="ECO:0007669"/>
    <property type="project" value="UniProtKB-EC"/>
</dbReference>
<feature type="binding site" description="axial binding residue" evidence="12">
    <location>
        <position position="68"/>
    </location>
    <ligand>
        <name>heme c</name>
        <dbReference type="ChEBI" id="CHEBI:61717"/>
        <label>1</label>
    </ligand>
    <ligandPart>
        <name>Fe</name>
        <dbReference type="ChEBI" id="CHEBI:18248"/>
    </ligandPart>
</feature>
<feature type="binding site" description="covalent" evidence="11">
    <location>
        <position position="67"/>
    </location>
    <ligand>
        <name>heme c</name>
        <dbReference type="ChEBI" id="CHEBI:61717"/>
        <label>1</label>
    </ligand>
</feature>
<dbReference type="EMBL" id="CP002039">
    <property type="protein sequence ID" value="ADJ65748.1"/>
    <property type="molecule type" value="Genomic_DNA"/>
</dbReference>
<name>D8IUL6_HERSS</name>
<evidence type="ECO:0000256" key="14">
    <source>
        <dbReference type="SAM" id="SignalP"/>
    </source>
</evidence>
<dbReference type="GO" id="GO:0046872">
    <property type="term" value="F:metal ion binding"/>
    <property type="evidence" value="ECO:0007669"/>
    <property type="project" value="UniProtKB-KW"/>
</dbReference>
<dbReference type="PANTHER" id="PTHR30600:SF7">
    <property type="entry name" value="CYTOCHROME C PEROXIDASE-RELATED"/>
    <property type="match status" value="1"/>
</dbReference>
<dbReference type="Pfam" id="PF03150">
    <property type="entry name" value="CCP_MauG"/>
    <property type="match status" value="1"/>
</dbReference>
<dbReference type="GeneID" id="29393760"/>
<keyword evidence="9 16" id="KW-0560">Oxidoreductase</keyword>
<evidence type="ECO:0000259" key="15">
    <source>
        <dbReference type="PROSITE" id="PS51007"/>
    </source>
</evidence>
<dbReference type="InterPro" id="IPR004852">
    <property type="entry name" value="Di-haem_cyt_c_peroxidsae"/>
</dbReference>
<dbReference type="eggNOG" id="COG1858">
    <property type="taxonomic scope" value="Bacteria"/>
</dbReference>
<feature type="binding site" description="axial binding residue" evidence="12">
    <location>
        <position position="84"/>
    </location>
    <ligand>
        <name>heme c</name>
        <dbReference type="ChEBI" id="CHEBI:61717"/>
        <label>1</label>
    </ligand>
    <ligandPart>
        <name>Fe</name>
        <dbReference type="ChEBI" id="CHEBI:18248"/>
    </ligandPart>
</feature>
<gene>
    <name evidence="16" type="ordered locus">Hsero_4279</name>
</gene>
<dbReference type="SUPFAM" id="SSF46626">
    <property type="entry name" value="Cytochrome c"/>
    <property type="match status" value="2"/>
</dbReference>
<dbReference type="RefSeq" id="WP_013236204.1">
    <property type="nucleotide sequence ID" value="NC_014323.1"/>
</dbReference>
<keyword evidence="17" id="KW-1185">Reference proteome</keyword>
<evidence type="ECO:0000256" key="9">
    <source>
        <dbReference type="ARBA" id="ARBA00023002"/>
    </source>
</evidence>
<keyword evidence="10 12" id="KW-0408">Iron</keyword>
<dbReference type="KEGG" id="hse:Hsero_4279"/>
<evidence type="ECO:0000313" key="16">
    <source>
        <dbReference type="EMBL" id="ADJ65748.1"/>
    </source>
</evidence>
<evidence type="ECO:0000256" key="1">
    <source>
        <dbReference type="ARBA" id="ARBA00004418"/>
    </source>
</evidence>
<keyword evidence="8" id="KW-0249">Electron transport</keyword>
<dbReference type="STRING" id="757424.Hsero_4279"/>
<dbReference type="PIRSF" id="PIRSF000294">
    <property type="entry name" value="Cytochrome-c_peroxidase"/>
    <property type="match status" value="1"/>
</dbReference>
<dbReference type="GO" id="GO:0009055">
    <property type="term" value="F:electron transfer activity"/>
    <property type="evidence" value="ECO:0007669"/>
    <property type="project" value="InterPro"/>
</dbReference>
<evidence type="ECO:0000256" key="8">
    <source>
        <dbReference type="ARBA" id="ARBA00022982"/>
    </source>
</evidence>
<evidence type="ECO:0000313" key="17">
    <source>
        <dbReference type="Proteomes" id="UP000000329"/>
    </source>
</evidence>
<keyword evidence="7" id="KW-0574">Periplasm</keyword>
<keyword evidence="6 14" id="KW-0732">Signal</keyword>
<evidence type="ECO:0000256" key="7">
    <source>
        <dbReference type="ARBA" id="ARBA00022764"/>
    </source>
</evidence>
<keyword evidence="4 11" id="KW-0349">Heme</keyword>
<reference evidence="16 17" key="1">
    <citation type="submission" date="2010-04" db="EMBL/GenBank/DDBJ databases">
        <title>The genome of Herbaspirillum seropedicae SmR1, an endophytic, nitrogen-fixing, plant-growth promoting beta-Proteobacteria.</title>
        <authorList>
            <person name="Pedrosa F.O."/>
            <person name="Monteiro R.A."/>
            <person name="Wassem R."/>
            <person name="Cruz L.M."/>
            <person name="Ayub R.A."/>
            <person name="Colauto N.B."/>
            <person name="Fernandez M.A."/>
            <person name="Fungaro M.H.P."/>
            <person name="Grisard E.C."/>
            <person name="Hungria M."/>
            <person name="Madeira H.M.F."/>
            <person name="Nodari R.O."/>
            <person name="Osaku C.A."/>
            <person name="Petzl-Erler M.L."/>
            <person name="Terenzi H."/>
            <person name="Vieira L.G.E."/>
            <person name="Almeida M.I.M."/>
            <person name="Alves L.R."/>
            <person name="Arantes O.M.N."/>
            <person name="Balsanelli E."/>
            <person name="Barcellos F.G."/>
            <person name="Baura V.A."/>
            <person name="Binde D.R."/>
            <person name="Campo R.J."/>
            <person name="Chubatsu L.S."/>
            <person name="Chueire L.M.O."/>
            <person name="Ciferri R.R."/>
            <person name="Correa L.C."/>
            <person name="da Conceicao Silva J.L."/>
            <person name="Dabul A.N.G."/>
            <person name="Dambros B.P."/>
            <person name="Faoro H."/>
            <person name="Favetti A."/>
            <person name="Friedermann G."/>
            <person name="Furlaneto M.C."/>
            <person name="Gasques L.S."/>
            <person name="Gimenes C.C.T."/>
            <person name="Gioppo N.M.R."/>
            <person name="Glienke-Blanco C."/>
            <person name="Godoy L.P."/>
            <person name="Guerra M.P."/>
            <person name="Karp S."/>
            <person name="Kava-Cordeiro V."/>
            <person name="Margarido V.P."/>
            <person name="Mathioni S.M."/>
            <person name="Menck-Soares M.A."/>
            <person name="Murace N.K."/>
            <person name="Nicolas M.F."/>
            <person name="Oliveira C.E.C."/>
            <person name="Pagnan N.A.B."/>
            <person name="Pamphile J.A."/>
            <person name="Patussi E.V."/>
            <person name="Pereira L.F.P."/>
            <person name="Pereira-Ferrari L."/>
            <person name="Pinto F.G.S."/>
            <person name="Precoma C."/>
            <person name="Prioli A.J."/>
            <person name="Prioli S.M.A.P."/>
            <person name="Raittz R.T."/>
            <person name="Ramos H.J.O."/>
            <person name="Ribeiro E.M.S.F."/>
            <person name="Rigo L.U."/>
            <person name="Rocha C.L.M.S.C."/>
            <person name="Rocha S.N."/>
            <person name="Santos K."/>
            <person name="Satori D."/>
            <person name="Silva A.G."/>
            <person name="Simao R.C.G."/>
            <person name="Soares M.A.M."/>
            <person name="Souza E.M."/>
            <person name="Steffens M.B.R."/>
            <person name="Steindel M."/>
            <person name="Tadra-Sfeir M.Z."/>
            <person name="Takahashi E.K."/>
            <person name="Torres R.A."/>
            <person name="Valle J.S."/>
            <person name="Vernal J.I."/>
            <person name="Vilas-Boas L.A."/>
            <person name="Watanabe M.A.E."/>
            <person name="Weiss V.A."/>
            <person name="Yates M.A."/>
            <person name="Souza E.M."/>
        </authorList>
    </citation>
    <scope>NUCLEOTIDE SEQUENCE [LARGE SCALE GENOMIC DNA]</scope>
    <source>
        <strain evidence="16 17">SmR1</strain>
    </source>
</reference>
<dbReference type="Gene3D" id="1.10.760.10">
    <property type="entry name" value="Cytochrome c-like domain"/>
    <property type="match status" value="2"/>
</dbReference>
<comment type="subcellular location">
    <subcellularLocation>
        <location evidence="1">Periplasm</location>
    </subcellularLocation>
</comment>
<evidence type="ECO:0000256" key="4">
    <source>
        <dbReference type="ARBA" id="ARBA00022617"/>
    </source>
</evidence>
<dbReference type="PROSITE" id="PS51007">
    <property type="entry name" value="CYTC"/>
    <property type="match status" value="2"/>
</dbReference>
<comment type="cofactor">
    <cofactor evidence="11">
        <name>heme</name>
        <dbReference type="ChEBI" id="CHEBI:30413"/>
    </cofactor>
    <text evidence="11">Binds 2 heme groups.</text>
</comment>
<keyword evidence="5 12" id="KW-0479">Metal-binding</keyword>
<feature type="domain" description="Cytochrome c" evidence="15">
    <location>
        <begin position="42"/>
        <end position="150"/>
    </location>
</feature>
<organism evidence="16 17">
    <name type="scientific">Herbaspirillum seropedicae (strain SmR1)</name>
    <dbReference type="NCBI Taxonomy" id="757424"/>
    <lineage>
        <taxon>Bacteria</taxon>
        <taxon>Pseudomonadati</taxon>
        <taxon>Pseudomonadota</taxon>
        <taxon>Betaproteobacteria</taxon>
        <taxon>Burkholderiales</taxon>
        <taxon>Oxalobacteraceae</taxon>
        <taxon>Herbaspirillum</taxon>
    </lineage>
</organism>
<dbReference type="Proteomes" id="UP000000329">
    <property type="component" value="Chromosome"/>
</dbReference>
<dbReference type="OrthoDB" id="9805202at2"/>
<dbReference type="InterPro" id="IPR051395">
    <property type="entry name" value="Cytochrome_c_Peroxidase/MauG"/>
</dbReference>
<feature type="domain" description="Cytochrome c" evidence="15">
    <location>
        <begin position="194"/>
        <end position="308"/>
    </location>
</feature>
<feature type="chain" id="PRO_5003115510" evidence="14">
    <location>
        <begin position="25"/>
        <end position="335"/>
    </location>
</feature>
<evidence type="ECO:0000256" key="2">
    <source>
        <dbReference type="ARBA" id="ARBA00022448"/>
    </source>
</evidence>
<proteinExistence type="predicted"/>
<protein>
    <submittedName>
        <fullName evidence="16">Cytochrome C551 peroxidase protein</fullName>
        <ecNumber evidence="16">1.11.1.5</ecNumber>
    </submittedName>
</protein>
<dbReference type="EC" id="1.11.1.5" evidence="16"/>
<evidence type="ECO:0000256" key="13">
    <source>
        <dbReference type="SAM" id="MobiDB-lite"/>
    </source>
</evidence>
<dbReference type="InterPro" id="IPR026259">
    <property type="entry name" value="MauG/Cytc_peroxidase"/>
</dbReference>
<feature type="binding site" description="axial binding residue" evidence="12">
    <location>
        <position position="212"/>
    </location>
    <ligand>
        <name>heme c</name>
        <dbReference type="ChEBI" id="CHEBI:61717"/>
        <label>2</label>
    </ligand>
    <ligandPart>
        <name>Fe</name>
        <dbReference type="ChEBI" id="CHEBI:18248"/>
    </ligandPart>
</feature>
<keyword evidence="2" id="KW-0813">Transport</keyword>
<dbReference type="GO" id="GO:0020037">
    <property type="term" value="F:heme binding"/>
    <property type="evidence" value="ECO:0007669"/>
    <property type="project" value="InterPro"/>
</dbReference>
<feature type="signal peptide" evidence="14">
    <location>
        <begin position="1"/>
        <end position="24"/>
    </location>
</feature>
<feature type="binding site" description="covalent" evidence="11">
    <location>
        <position position="211"/>
    </location>
    <ligand>
        <name>heme c</name>
        <dbReference type="ChEBI" id="CHEBI:61717"/>
        <label>2</label>
    </ligand>
</feature>
<dbReference type="InterPro" id="IPR009056">
    <property type="entry name" value="Cyt_c-like_dom"/>
</dbReference>
<dbReference type="FunFam" id="1.10.760.10:FF:000004">
    <property type="entry name" value="Cytochrome c peroxidase"/>
    <property type="match status" value="1"/>
</dbReference>
<evidence type="ECO:0000256" key="3">
    <source>
        <dbReference type="ARBA" id="ARBA00022559"/>
    </source>
</evidence>
<comment type="PTM">
    <text evidence="11">Binds 2 heme groups per subunit.</text>
</comment>
<feature type="region of interest" description="Disordered" evidence="13">
    <location>
        <begin position="314"/>
        <end position="335"/>
    </location>
</feature>
<evidence type="ECO:0000256" key="12">
    <source>
        <dbReference type="PIRSR" id="PIRSR000294-2"/>
    </source>
</evidence>
<accession>D8IUL6</accession>
<feature type="binding site" description="axial binding residue" evidence="12">
    <location>
        <position position="283"/>
    </location>
    <ligand>
        <name>heme c</name>
        <dbReference type="ChEBI" id="CHEBI:61717"/>
        <label>2</label>
    </ligand>
    <ligandPart>
        <name>Fe</name>
        <dbReference type="ChEBI" id="CHEBI:18248"/>
    </ligandPart>
</feature>